<name>A0AAV4PAG1_CAEEX</name>
<keyword evidence="3" id="KW-1185">Reference proteome</keyword>
<dbReference type="EMBL" id="BPLR01004362">
    <property type="protein sequence ID" value="GIX94337.1"/>
    <property type="molecule type" value="Genomic_DNA"/>
</dbReference>
<gene>
    <name evidence="2" type="ORF">CEXT_486811</name>
</gene>
<protein>
    <submittedName>
        <fullName evidence="2">Uncharacterized protein</fullName>
    </submittedName>
</protein>
<accession>A0AAV4PAG1</accession>
<comment type="caution">
    <text evidence="2">The sequence shown here is derived from an EMBL/GenBank/DDBJ whole genome shotgun (WGS) entry which is preliminary data.</text>
</comment>
<dbReference type="Proteomes" id="UP001054945">
    <property type="component" value="Unassembled WGS sequence"/>
</dbReference>
<organism evidence="2 3">
    <name type="scientific">Caerostris extrusa</name>
    <name type="common">Bark spider</name>
    <name type="synonym">Caerostris bankana</name>
    <dbReference type="NCBI Taxonomy" id="172846"/>
    <lineage>
        <taxon>Eukaryota</taxon>
        <taxon>Metazoa</taxon>
        <taxon>Ecdysozoa</taxon>
        <taxon>Arthropoda</taxon>
        <taxon>Chelicerata</taxon>
        <taxon>Arachnida</taxon>
        <taxon>Araneae</taxon>
        <taxon>Araneomorphae</taxon>
        <taxon>Entelegynae</taxon>
        <taxon>Araneoidea</taxon>
        <taxon>Araneidae</taxon>
        <taxon>Caerostris</taxon>
    </lineage>
</organism>
<evidence type="ECO:0000313" key="2">
    <source>
        <dbReference type="EMBL" id="GIX94337.1"/>
    </source>
</evidence>
<reference evidence="2 3" key="1">
    <citation type="submission" date="2021-06" db="EMBL/GenBank/DDBJ databases">
        <title>Caerostris extrusa draft genome.</title>
        <authorList>
            <person name="Kono N."/>
            <person name="Arakawa K."/>
        </authorList>
    </citation>
    <scope>NUCLEOTIDE SEQUENCE [LARGE SCALE GENOMIC DNA]</scope>
</reference>
<sequence>MVKKEKNTTRKRKRKEMNTSPSHKKYHVFAKMQQSFRGKREKKSISAPPITIKETFKKRKSFPEKMVSLFNFVGWGEGTIPEPLTDINISMKQSELEGVMARSRG</sequence>
<dbReference type="AlphaFoldDB" id="A0AAV4PAG1"/>
<feature type="region of interest" description="Disordered" evidence="1">
    <location>
        <begin position="1"/>
        <end position="25"/>
    </location>
</feature>
<evidence type="ECO:0000313" key="3">
    <source>
        <dbReference type="Proteomes" id="UP001054945"/>
    </source>
</evidence>
<proteinExistence type="predicted"/>
<evidence type="ECO:0000256" key="1">
    <source>
        <dbReference type="SAM" id="MobiDB-lite"/>
    </source>
</evidence>